<organism evidence="1">
    <name type="scientific">Siphoviridae sp. ct1is2</name>
    <dbReference type="NCBI Taxonomy" id="2826273"/>
    <lineage>
        <taxon>Viruses</taxon>
        <taxon>Duplodnaviria</taxon>
        <taxon>Heunggongvirae</taxon>
        <taxon>Uroviricota</taxon>
        <taxon>Caudoviricetes</taxon>
    </lineage>
</organism>
<accession>A0A8S5NM96</accession>
<sequence>MDLFTKIADHLRSLGLSTPRLTGDGKQIIQEDKPPQDNERDLAIQGIATGQGQKDLARNRQIPFMVQITIKNTDQTQAFNDAWKIADSFDKLPRKENEEWVTLRSSDGSFLFESSEVYTQPRNLGIQEHDAYIYVLTVRVNIAK</sequence>
<proteinExistence type="predicted"/>
<dbReference type="InterPro" id="IPR024411">
    <property type="entry name" value="Tail_terminator_phage"/>
</dbReference>
<reference evidence="1" key="1">
    <citation type="journal article" date="2021" name="Proc. Natl. Acad. Sci. U.S.A.">
        <title>A Catalog of Tens of Thousands of Viruses from Human Metagenomes Reveals Hidden Associations with Chronic Diseases.</title>
        <authorList>
            <person name="Tisza M.J."/>
            <person name="Buck C.B."/>
        </authorList>
    </citation>
    <scope>NUCLEOTIDE SEQUENCE</scope>
    <source>
        <strain evidence="1">Ct1is2</strain>
    </source>
</reference>
<dbReference type="Pfam" id="PF12691">
    <property type="entry name" value="Phage_tail_terminator_6"/>
    <property type="match status" value="1"/>
</dbReference>
<dbReference type="EMBL" id="BK015204">
    <property type="protein sequence ID" value="DAD95825.1"/>
    <property type="molecule type" value="Genomic_DNA"/>
</dbReference>
<protein>
    <submittedName>
        <fullName evidence="1">Minor capsid protein</fullName>
    </submittedName>
</protein>
<name>A0A8S5NM96_9CAUD</name>
<evidence type="ECO:0000313" key="1">
    <source>
        <dbReference type="EMBL" id="DAD95825.1"/>
    </source>
</evidence>